<protein>
    <submittedName>
        <fullName evidence="1">Uncharacterized protein</fullName>
    </submittedName>
</protein>
<dbReference type="AlphaFoldDB" id="A0A401GM47"/>
<dbReference type="STRING" id="139825.A0A401GM47"/>
<proteinExistence type="predicted"/>
<evidence type="ECO:0000313" key="1">
    <source>
        <dbReference type="EMBL" id="GBE83268.1"/>
    </source>
</evidence>
<gene>
    <name evidence="1" type="ORF">SCP_0503160</name>
</gene>
<dbReference type="EMBL" id="BFAD01000005">
    <property type="protein sequence ID" value="GBE83268.1"/>
    <property type="molecule type" value="Genomic_DNA"/>
</dbReference>
<keyword evidence="2" id="KW-1185">Reference proteome</keyword>
<organism evidence="1 2">
    <name type="scientific">Sparassis crispa</name>
    <dbReference type="NCBI Taxonomy" id="139825"/>
    <lineage>
        <taxon>Eukaryota</taxon>
        <taxon>Fungi</taxon>
        <taxon>Dikarya</taxon>
        <taxon>Basidiomycota</taxon>
        <taxon>Agaricomycotina</taxon>
        <taxon>Agaricomycetes</taxon>
        <taxon>Polyporales</taxon>
        <taxon>Sparassidaceae</taxon>
        <taxon>Sparassis</taxon>
    </lineage>
</organism>
<dbReference type="RefSeq" id="XP_027614181.1">
    <property type="nucleotide sequence ID" value="XM_027758380.1"/>
</dbReference>
<evidence type="ECO:0000313" key="2">
    <source>
        <dbReference type="Proteomes" id="UP000287166"/>
    </source>
</evidence>
<dbReference type="Proteomes" id="UP000287166">
    <property type="component" value="Unassembled WGS sequence"/>
</dbReference>
<reference evidence="1 2" key="1">
    <citation type="journal article" date="2018" name="Sci. Rep.">
        <title>Genome sequence of the cauliflower mushroom Sparassis crispa (Hanabiratake) and its association with beneficial usage.</title>
        <authorList>
            <person name="Kiyama R."/>
            <person name="Furutani Y."/>
            <person name="Kawaguchi K."/>
            <person name="Nakanishi T."/>
        </authorList>
    </citation>
    <scope>NUCLEOTIDE SEQUENCE [LARGE SCALE GENOMIC DNA]</scope>
</reference>
<name>A0A401GM47_9APHY</name>
<comment type="caution">
    <text evidence="1">The sequence shown here is derived from an EMBL/GenBank/DDBJ whole genome shotgun (WGS) entry which is preliminary data.</text>
</comment>
<accession>A0A401GM47</accession>
<dbReference type="InParanoid" id="A0A401GM47"/>
<dbReference type="GeneID" id="38780185"/>
<sequence>MEYAQRDFPLKFRPVIAQTPDLGLWTHPYAFRPPNHTWSSKVLQQMVIQIHGFQWNQLVTQGQERYYETWQEDSGWDAKAGLAREEVSARMAVWQCSFEAARGDTIGDLYLEWGAKIICCLTKELDVRLGGLSVYDEAHRNVDLPFQRLNMR</sequence>
<dbReference type="OrthoDB" id="2794748at2759"/>